<keyword evidence="2" id="KW-1185">Reference proteome</keyword>
<gene>
    <name evidence="1" type="ORF">CJF24_06505</name>
</gene>
<protein>
    <recommendedName>
        <fullName evidence="3">Transposase</fullName>
    </recommendedName>
</protein>
<accession>A0ABY3MP46</accession>
<sequence>MVEVLTGAERRRRRTPQEKISIVQQTFEPGMTVSQVARLHDVNANQLFKWRKQFQEG</sequence>
<dbReference type="EMBL" id="NQMC01000013">
    <property type="protein sequence ID" value="TYD46532.1"/>
    <property type="molecule type" value="Genomic_DNA"/>
</dbReference>
<dbReference type="PANTHER" id="PTHR37936:SF3">
    <property type="entry name" value="TRANSPOSASE INSC FOR INSERTION ELEMENT IS2A-RELATED"/>
    <property type="match status" value="1"/>
</dbReference>
<proteinExistence type="predicted"/>
<evidence type="ECO:0000313" key="1">
    <source>
        <dbReference type="EMBL" id="TYD46532.1"/>
    </source>
</evidence>
<reference evidence="1 2" key="1">
    <citation type="submission" date="2017-08" db="EMBL/GenBank/DDBJ databases">
        <title>Aeromonas veronii bv sobria strain NS22 whole genome sequencing.</title>
        <authorList>
            <person name="Katharios P."/>
            <person name="Ha V.Q."/>
            <person name="Smyrli M."/>
        </authorList>
    </citation>
    <scope>NUCLEOTIDE SEQUENCE [LARGE SCALE GENOMIC DNA]</scope>
    <source>
        <strain evidence="1 2">NS22</strain>
    </source>
</reference>
<dbReference type="SUPFAM" id="SSF48295">
    <property type="entry name" value="TrpR-like"/>
    <property type="match status" value="1"/>
</dbReference>
<feature type="non-terminal residue" evidence="1">
    <location>
        <position position="57"/>
    </location>
</feature>
<evidence type="ECO:0000313" key="2">
    <source>
        <dbReference type="Proteomes" id="UP000323129"/>
    </source>
</evidence>
<dbReference type="RefSeq" id="WP_147293080.1">
    <property type="nucleotide sequence ID" value="NZ_NMUS01000053.1"/>
</dbReference>
<dbReference type="InterPro" id="IPR010921">
    <property type="entry name" value="Trp_repressor/repl_initiator"/>
</dbReference>
<dbReference type="Pfam" id="PF01527">
    <property type="entry name" value="HTH_Tnp_1"/>
    <property type="match status" value="1"/>
</dbReference>
<organism evidence="1 2">
    <name type="scientific">Aeromonas veronii</name>
    <dbReference type="NCBI Taxonomy" id="654"/>
    <lineage>
        <taxon>Bacteria</taxon>
        <taxon>Pseudomonadati</taxon>
        <taxon>Pseudomonadota</taxon>
        <taxon>Gammaproteobacteria</taxon>
        <taxon>Aeromonadales</taxon>
        <taxon>Aeromonadaceae</taxon>
        <taxon>Aeromonas</taxon>
    </lineage>
</organism>
<name>A0ABY3MP46_AERVE</name>
<comment type="caution">
    <text evidence="1">The sequence shown here is derived from an EMBL/GenBank/DDBJ whole genome shotgun (WGS) entry which is preliminary data.</text>
</comment>
<dbReference type="InterPro" id="IPR002514">
    <property type="entry name" value="Transposase_8"/>
</dbReference>
<dbReference type="PANTHER" id="PTHR37936">
    <property type="entry name" value="TRANSPOSASE INSC FOR INSERTION ELEMENT IS2A-RELATED"/>
    <property type="match status" value="1"/>
</dbReference>
<evidence type="ECO:0008006" key="3">
    <source>
        <dbReference type="Google" id="ProtNLM"/>
    </source>
</evidence>
<dbReference type="Proteomes" id="UP000323129">
    <property type="component" value="Unassembled WGS sequence"/>
</dbReference>